<comment type="caution">
    <text evidence="5">The sequence shown here is derived from an EMBL/GenBank/DDBJ whole genome shotgun (WGS) entry which is preliminary data.</text>
</comment>
<gene>
    <name evidence="5" type="ORF">HUK82_12200</name>
</gene>
<dbReference type="Pfam" id="PF07244">
    <property type="entry name" value="POTRA"/>
    <property type="match status" value="1"/>
</dbReference>
<dbReference type="Proteomes" id="UP000585665">
    <property type="component" value="Unassembled WGS sequence"/>
</dbReference>
<dbReference type="AlphaFoldDB" id="A0A850PBJ2"/>
<keyword evidence="2" id="KW-0472">Membrane</keyword>
<keyword evidence="6" id="KW-1185">Reference proteome</keyword>
<feature type="signal peptide" evidence="3">
    <location>
        <begin position="1"/>
        <end position="34"/>
    </location>
</feature>
<evidence type="ECO:0000256" key="1">
    <source>
        <dbReference type="ARBA" id="ARBA00004370"/>
    </source>
</evidence>
<evidence type="ECO:0000256" key="3">
    <source>
        <dbReference type="SAM" id="SignalP"/>
    </source>
</evidence>
<dbReference type="GO" id="GO:0019867">
    <property type="term" value="C:outer membrane"/>
    <property type="evidence" value="ECO:0007669"/>
    <property type="project" value="InterPro"/>
</dbReference>
<dbReference type="RefSeq" id="WP_176614224.1">
    <property type="nucleotide sequence ID" value="NZ_JABXXR010000112.1"/>
</dbReference>
<accession>A0A850PBJ2</accession>
<reference evidence="5 6" key="1">
    <citation type="submission" date="2020-06" db="EMBL/GenBank/DDBJ databases">
        <title>Description of novel acetic acid bacteria.</title>
        <authorList>
            <person name="Sombolestani A."/>
        </authorList>
    </citation>
    <scope>NUCLEOTIDE SEQUENCE [LARGE SCALE GENOMIC DNA]</scope>
    <source>
        <strain evidence="5 6">LMG 27010</strain>
    </source>
</reference>
<dbReference type="PROSITE" id="PS51779">
    <property type="entry name" value="POTRA"/>
    <property type="match status" value="1"/>
</dbReference>
<evidence type="ECO:0000256" key="2">
    <source>
        <dbReference type="ARBA" id="ARBA00023136"/>
    </source>
</evidence>
<dbReference type="Gene3D" id="3.10.20.310">
    <property type="entry name" value="membrane protein fhac"/>
    <property type="match status" value="1"/>
</dbReference>
<proteinExistence type="predicted"/>
<dbReference type="InterPro" id="IPR010827">
    <property type="entry name" value="BamA/TamA_POTRA"/>
</dbReference>
<keyword evidence="3" id="KW-0732">Signal</keyword>
<dbReference type="InterPro" id="IPR034746">
    <property type="entry name" value="POTRA"/>
</dbReference>
<evidence type="ECO:0000313" key="6">
    <source>
        <dbReference type="Proteomes" id="UP000585665"/>
    </source>
</evidence>
<feature type="chain" id="PRO_5032666353" description="POTRA domain-containing protein" evidence="3">
    <location>
        <begin position="35"/>
        <end position="208"/>
    </location>
</feature>
<organism evidence="5 6">
    <name type="scientific">Ameyamaea chiangmaiensis</name>
    <dbReference type="NCBI Taxonomy" id="442969"/>
    <lineage>
        <taxon>Bacteria</taxon>
        <taxon>Pseudomonadati</taxon>
        <taxon>Pseudomonadota</taxon>
        <taxon>Alphaproteobacteria</taxon>
        <taxon>Acetobacterales</taxon>
        <taxon>Acetobacteraceae</taxon>
        <taxon>Ameyamaea</taxon>
    </lineage>
</organism>
<feature type="domain" description="POTRA" evidence="4">
    <location>
        <begin position="130"/>
        <end position="207"/>
    </location>
</feature>
<evidence type="ECO:0000313" key="5">
    <source>
        <dbReference type="EMBL" id="NVN41318.1"/>
    </source>
</evidence>
<protein>
    <recommendedName>
        <fullName evidence="4">POTRA domain-containing protein</fullName>
    </recommendedName>
</protein>
<dbReference type="EMBL" id="JABXXR010000112">
    <property type="protein sequence ID" value="NVN41318.1"/>
    <property type="molecule type" value="Genomic_DNA"/>
</dbReference>
<sequence length="208" mass="21914">MFNPRLIAVRSVFGLSLAIGGLAATALTPSVSFAAPPAADAPLKLNKLTVTGNAKVATSDIMAAVPFHVGDTVTQTQIMDGLHDVMAVYEKNKVNARFGQSLKFIDNKKVEVTWAVSDEQAVTNAPAQALVVEAVNFTGNKKVSSADLTAATKLRPGSEVTQDTYAADQAAIVALYKKKGVGVKVSSAAAQPHNDNRVDITYTLEEQD</sequence>
<comment type="subcellular location">
    <subcellularLocation>
        <location evidence="1">Membrane</location>
    </subcellularLocation>
</comment>
<name>A0A850PBJ2_9PROT</name>
<evidence type="ECO:0000259" key="4">
    <source>
        <dbReference type="PROSITE" id="PS51779"/>
    </source>
</evidence>